<dbReference type="RefSeq" id="XP_024326491.1">
    <property type="nucleotide sequence ID" value="XM_024466138.1"/>
</dbReference>
<proteinExistence type="predicted"/>
<protein>
    <submittedName>
        <fullName evidence="2">Uncharacterized protein</fullName>
    </submittedName>
</protein>
<feature type="region of interest" description="Disordered" evidence="1">
    <location>
        <begin position="1"/>
        <end position="21"/>
    </location>
</feature>
<dbReference type="GeneID" id="36285558"/>
<feature type="region of interest" description="Disordered" evidence="1">
    <location>
        <begin position="80"/>
        <end position="105"/>
    </location>
</feature>
<feature type="compositionally biased region" description="Basic and acidic residues" evidence="1">
    <location>
        <begin position="36"/>
        <end position="47"/>
    </location>
</feature>
<evidence type="ECO:0000313" key="2">
    <source>
        <dbReference type="EMBL" id="OAF61214.1"/>
    </source>
</evidence>
<dbReference type="AlphaFoldDB" id="A0A177AJ60"/>
<accession>A0A177AJ60</accession>
<feature type="region of interest" description="Disordered" evidence="1">
    <location>
        <begin position="132"/>
        <end position="156"/>
    </location>
</feature>
<organism evidence="2">
    <name type="scientific">Pseudogymnoascus destructans</name>
    <dbReference type="NCBI Taxonomy" id="655981"/>
    <lineage>
        <taxon>Eukaryota</taxon>
        <taxon>Fungi</taxon>
        <taxon>Dikarya</taxon>
        <taxon>Ascomycota</taxon>
        <taxon>Pezizomycotina</taxon>
        <taxon>Leotiomycetes</taxon>
        <taxon>Thelebolales</taxon>
        <taxon>Thelebolaceae</taxon>
        <taxon>Pseudogymnoascus</taxon>
    </lineage>
</organism>
<gene>
    <name evidence="2" type="ORF">VC83_02477</name>
</gene>
<evidence type="ECO:0000256" key="1">
    <source>
        <dbReference type="SAM" id="MobiDB-lite"/>
    </source>
</evidence>
<feature type="region of interest" description="Disordered" evidence="1">
    <location>
        <begin position="35"/>
        <end position="55"/>
    </location>
</feature>
<dbReference type="Proteomes" id="UP000077154">
    <property type="component" value="Unassembled WGS sequence"/>
</dbReference>
<dbReference type="EMBL" id="KV441390">
    <property type="protein sequence ID" value="OAF61214.1"/>
    <property type="molecule type" value="Genomic_DNA"/>
</dbReference>
<reference evidence="2" key="1">
    <citation type="submission" date="2016-03" db="EMBL/GenBank/DDBJ databases">
        <title>Updated assembly of Pseudogymnoascus destructans, the fungus causing white-nose syndrome of bats.</title>
        <authorList>
            <person name="Palmer J.M."/>
            <person name="Drees K.P."/>
            <person name="Foster J.T."/>
            <person name="Lindner D.L."/>
        </authorList>
    </citation>
    <scope>NUCLEOTIDE SEQUENCE [LARGE SCALE GENOMIC DNA]</scope>
    <source>
        <strain evidence="2">20631-21</strain>
    </source>
</reference>
<name>A0A177AJ60_9PEZI</name>
<sequence length="205" mass="21578">MTFAETSGPYPNVSPASQQAATTLPKCLTGVATSSYHHERQRVEVTPREGPGLSPLQHRVFPHLGPVGRPNFPILPLPPSITPNRSDRGSGSGGQFAHSSHQLPQESRNALLFRPETAQRRPNLLARVSIETTPSPKGKGVYSRPAPTQGQPEWRVPPRRGPALGGQEGHLIGLGGGGNDVGGKEGGGLFGGVILTFVALITKTG</sequence>